<organism evidence="1 2">
    <name type="scientific">Cellulomonas algicola</name>
    <dbReference type="NCBI Taxonomy" id="2071633"/>
    <lineage>
        <taxon>Bacteria</taxon>
        <taxon>Bacillati</taxon>
        <taxon>Actinomycetota</taxon>
        <taxon>Actinomycetes</taxon>
        <taxon>Micrococcales</taxon>
        <taxon>Cellulomonadaceae</taxon>
        <taxon>Cellulomonas</taxon>
    </lineage>
</organism>
<dbReference type="GO" id="GO:0050308">
    <property type="term" value="F:sugar-phosphatase activity"/>
    <property type="evidence" value="ECO:0007669"/>
    <property type="project" value="TreeGrafter"/>
</dbReference>
<proteinExistence type="predicted"/>
<dbReference type="InterPro" id="IPR023214">
    <property type="entry name" value="HAD_sf"/>
</dbReference>
<dbReference type="SFLD" id="SFLDG01129">
    <property type="entry name" value="C1.5:_HAD__Beta-PGM__Phosphata"/>
    <property type="match status" value="1"/>
</dbReference>
<gene>
    <name evidence="1" type="ORF">CTKZ_19300</name>
</gene>
<dbReference type="NCBIfam" id="TIGR01509">
    <property type="entry name" value="HAD-SF-IA-v3"/>
    <property type="match status" value="1"/>
</dbReference>
<comment type="caution">
    <text evidence="1">The sequence shown here is derived from an EMBL/GenBank/DDBJ whole genome shotgun (WGS) entry which is preliminary data.</text>
</comment>
<dbReference type="RefSeq" id="WP_124342875.1">
    <property type="nucleotide sequence ID" value="NZ_BHYL01000141.1"/>
</dbReference>
<dbReference type="Proteomes" id="UP000288246">
    <property type="component" value="Unassembled WGS sequence"/>
</dbReference>
<dbReference type="InterPro" id="IPR023198">
    <property type="entry name" value="PGP-like_dom2"/>
</dbReference>
<dbReference type="InterPro" id="IPR036412">
    <property type="entry name" value="HAD-like_sf"/>
</dbReference>
<dbReference type="EMBL" id="BHYL01000141">
    <property type="protein sequence ID" value="GCD20368.1"/>
    <property type="molecule type" value="Genomic_DNA"/>
</dbReference>
<protein>
    <submittedName>
        <fullName evidence="1">Haloacid dehalogenase</fullName>
    </submittedName>
</protein>
<evidence type="ECO:0000313" key="1">
    <source>
        <dbReference type="EMBL" id="GCD20368.1"/>
    </source>
</evidence>
<accession>A0A401V0A9</accession>
<dbReference type="Pfam" id="PF00702">
    <property type="entry name" value="Hydrolase"/>
    <property type="match status" value="1"/>
</dbReference>
<dbReference type="SFLD" id="SFLDS00003">
    <property type="entry name" value="Haloacid_Dehalogenase"/>
    <property type="match status" value="1"/>
</dbReference>
<dbReference type="NCBIfam" id="TIGR01549">
    <property type="entry name" value="HAD-SF-IA-v1"/>
    <property type="match status" value="1"/>
</dbReference>
<evidence type="ECO:0000313" key="2">
    <source>
        <dbReference type="Proteomes" id="UP000288246"/>
    </source>
</evidence>
<name>A0A401V0A9_9CELL</name>
<dbReference type="Gene3D" id="1.10.150.240">
    <property type="entry name" value="Putative phosphatase, domain 2"/>
    <property type="match status" value="1"/>
</dbReference>
<sequence>MAPPLTAPSDAWTVECRGVLFDVDGTLVDSADAIRSAWRWLAETIGIDPEPIVAASVAARAQDLVDRFVPPDLQARALDLSREAGLAAAASVVALPGAAALLDALPSTAWGCVTSGREQIVTTRLRAAGLPIPSVFVTSEDVSRGKPDPEPYLRGAQVLGLDPADCLAFEDTTDGVASARAAGMPVVAVVGTFAPDALVDAGATALVHDLRRVSVGSADGVLRVAAR</sequence>
<dbReference type="OrthoDB" id="9800058at2"/>
<keyword evidence="2" id="KW-1185">Reference proteome</keyword>
<dbReference type="InterPro" id="IPR006439">
    <property type="entry name" value="HAD-SF_hydro_IA"/>
</dbReference>
<dbReference type="PANTHER" id="PTHR43481:SF4">
    <property type="entry name" value="GLYCEROL-1-PHOSPHATE PHOSPHOHYDROLASE 1-RELATED"/>
    <property type="match status" value="1"/>
</dbReference>
<dbReference type="PANTHER" id="PTHR43481">
    <property type="entry name" value="FRUCTOSE-1-PHOSPHATE PHOSPHATASE"/>
    <property type="match status" value="1"/>
</dbReference>
<dbReference type="Gene3D" id="3.40.50.1000">
    <property type="entry name" value="HAD superfamily/HAD-like"/>
    <property type="match status" value="1"/>
</dbReference>
<dbReference type="SUPFAM" id="SSF56784">
    <property type="entry name" value="HAD-like"/>
    <property type="match status" value="1"/>
</dbReference>
<dbReference type="AlphaFoldDB" id="A0A401V0A9"/>
<reference evidence="1 2" key="1">
    <citation type="submission" date="2018-11" db="EMBL/GenBank/DDBJ databases">
        <title>Draft genome sequence of Cellulomonas takizawaensis strain TKZ-21.</title>
        <authorList>
            <person name="Yamamura H."/>
            <person name="Hayashi T."/>
            <person name="Hamada M."/>
            <person name="Serisawa Y."/>
            <person name="Matsuyama K."/>
            <person name="Nakagawa Y."/>
            <person name="Otoguro M."/>
            <person name="Yanagida F."/>
            <person name="Hayakawa M."/>
        </authorList>
    </citation>
    <scope>NUCLEOTIDE SEQUENCE [LARGE SCALE GENOMIC DNA]</scope>
    <source>
        <strain evidence="1 2">TKZ-21</strain>
    </source>
</reference>
<dbReference type="InterPro" id="IPR051806">
    <property type="entry name" value="HAD-like_SPP"/>
</dbReference>